<dbReference type="RefSeq" id="WP_066584872.1">
    <property type="nucleotide sequence ID" value="NZ_CABKVS010000001.1"/>
</dbReference>
<keyword evidence="1 5" id="KW-0378">Hydrolase</keyword>
<dbReference type="CDD" id="cd07067">
    <property type="entry name" value="HP_PGM_like"/>
    <property type="match status" value="1"/>
</dbReference>
<dbReference type="InterPro" id="IPR029033">
    <property type="entry name" value="His_PPase_superfam"/>
</dbReference>
<evidence type="ECO:0000313" key="6">
    <source>
        <dbReference type="Proteomes" id="UP000247696"/>
    </source>
</evidence>
<dbReference type="AlphaFoldDB" id="A0A2Z3YSK5"/>
<dbReference type="STRING" id="1737425.GCA_900049755_00997"/>
<keyword evidence="6" id="KW-1185">Reference proteome</keyword>
<dbReference type="InterPro" id="IPR051695">
    <property type="entry name" value="Phosphoglycerate_Mutase"/>
</dbReference>
<dbReference type="OrthoDB" id="9781415at2"/>
<evidence type="ECO:0000256" key="2">
    <source>
        <dbReference type="PIRSR" id="PIRSR613078-1"/>
    </source>
</evidence>
<dbReference type="GO" id="GO:0043456">
    <property type="term" value="P:regulation of pentose-phosphate shunt"/>
    <property type="evidence" value="ECO:0007669"/>
    <property type="project" value="TreeGrafter"/>
</dbReference>
<dbReference type="Gene3D" id="3.40.50.1240">
    <property type="entry name" value="Phosphoglycerate mutase-like"/>
    <property type="match status" value="1"/>
</dbReference>
<dbReference type="InterPro" id="IPR001345">
    <property type="entry name" value="PG/BPGM_mutase_AS"/>
</dbReference>
<dbReference type="InterPro" id="IPR013078">
    <property type="entry name" value="His_Pase_superF_clade-1"/>
</dbReference>
<sequence length="259" mass="27467">MAEVTAVGGGGRPERRLLLVRHGQTEYNLVGRMQGQLDTPLSEVGRAQAAQVARGLADWPIGTVVSSDLQRAADTARAIADASSLDVTTDPRLRETDLGEWSGRGHEEVDEAFPGARAHWRLHPRWAPPGGENRLEVSARAGAVVDELMAGDAWASGAVLIVAHGGTISALTCRLLGIPIEHYPMFGGLGNTRWCQLVARPSDMWTPNSGTPWWSGPRWFLEGWNVGVTAPSPVAVVNADEGTDTDGEPDPAEVSGGAA</sequence>
<feature type="active site" description="Tele-phosphohistidine intermediate" evidence="2">
    <location>
        <position position="22"/>
    </location>
</feature>
<feature type="binding site" evidence="3">
    <location>
        <begin position="21"/>
        <end position="28"/>
    </location>
    <ligand>
        <name>substrate</name>
    </ligand>
</feature>
<feature type="region of interest" description="Disordered" evidence="4">
    <location>
        <begin position="238"/>
        <end position="259"/>
    </location>
</feature>
<dbReference type="EC" id="3.1.3.85" evidence="5"/>
<evidence type="ECO:0000256" key="4">
    <source>
        <dbReference type="SAM" id="MobiDB-lite"/>
    </source>
</evidence>
<dbReference type="GO" id="GO:0005829">
    <property type="term" value="C:cytosol"/>
    <property type="evidence" value="ECO:0007669"/>
    <property type="project" value="TreeGrafter"/>
</dbReference>
<feature type="binding site" evidence="3">
    <location>
        <position position="71"/>
    </location>
    <ligand>
        <name>substrate</name>
    </ligand>
</feature>
<dbReference type="PANTHER" id="PTHR46517">
    <property type="entry name" value="FRUCTOSE-2,6-BISPHOSPHATASE TIGAR"/>
    <property type="match status" value="1"/>
</dbReference>
<dbReference type="PANTHER" id="PTHR46517:SF1">
    <property type="entry name" value="FRUCTOSE-2,6-BISPHOSPHATASE TIGAR"/>
    <property type="match status" value="1"/>
</dbReference>
<feature type="active site" description="Proton donor/acceptor" evidence="2">
    <location>
        <position position="95"/>
    </location>
</feature>
<evidence type="ECO:0000256" key="1">
    <source>
        <dbReference type="ARBA" id="ARBA00022801"/>
    </source>
</evidence>
<dbReference type="EMBL" id="CP024988">
    <property type="protein sequence ID" value="AWT26651.1"/>
    <property type="molecule type" value="Genomic_DNA"/>
</dbReference>
<dbReference type="PROSITE" id="PS00175">
    <property type="entry name" value="PG_MUTASE"/>
    <property type="match status" value="1"/>
</dbReference>
<feature type="compositionally biased region" description="Acidic residues" evidence="4">
    <location>
        <begin position="241"/>
        <end position="251"/>
    </location>
</feature>
<dbReference type="KEGG" id="cpre:Csp1_18780"/>
<dbReference type="SUPFAM" id="SSF53254">
    <property type="entry name" value="Phosphoglycerate mutase-like"/>
    <property type="match status" value="1"/>
</dbReference>
<organism evidence="5 6">
    <name type="scientific">Corynebacterium provencense</name>
    <dbReference type="NCBI Taxonomy" id="1737425"/>
    <lineage>
        <taxon>Bacteria</taxon>
        <taxon>Bacillati</taxon>
        <taxon>Actinomycetota</taxon>
        <taxon>Actinomycetes</taxon>
        <taxon>Mycobacteriales</taxon>
        <taxon>Corynebacteriaceae</taxon>
        <taxon>Corynebacterium</taxon>
    </lineage>
</organism>
<protein>
    <submittedName>
        <fullName evidence="5">Glucosyl-3-phosphoglycerate phosphatase</fullName>
        <ecNumber evidence="5">3.1.3.85</ecNumber>
    </submittedName>
</protein>
<dbReference type="Proteomes" id="UP000247696">
    <property type="component" value="Chromosome"/>
</dbReference>
<reference evidence="6" key="1">
    <citation type="submission" date="2017-11" db="EMBL/GenBank/DDBJ databases">
        <title>Otitis media/interna in a cat caused by the recently described species Corynebacterium provencense.</title>
        <authorList>
            <person name="Kittl S."/>
            <person name="Brodard I."/>
            <person name="Rychener L."/>
            <person name="Jores J."/>
            <person name="Roosje P."/>
            <person name="Gobeli Brawand S."/>
        </authorList>
    </citation>
    <scope>NUCLEOTIDE SEQUENCE [LARGE SCALE GENOMIC DNA]</scope>
    <source>
        <strain evidence="6">17KM38</strain>
    </source>
</reference>
<dbReference type="SMART" id="SM00855">
    <property type="entry name" value="PGAM"/>
    <property type="match status" value="1"/>
</dbReference>
<gene>
    <name evidence="5" type="primary">gpgP</name>
    <name evidence="5" type="ORF">Csp1_18780</name>
</gene>
<dbReference type="GO" id="GO:0004331">
    <property type="term" value="F:fructose-2,6-bisphosphate 2-phosphatase activity"/>
    <property type="evidence" value="ECO:0007669"/>
    <property type="project" value="TreeGrafter"/>
</dbReference>
<evidence type="ECO:0000313" key="5">
    <source>
        <dbReference type="EMBL" id="AWT26651.1"/>
    </source>
</evidence>
<name>A0A2Z3YSK5_9CORY</name>
<accession>A0A2Z3YSK5</accession>
<dbReference type="Pfam" id="PF00300">
    <property type="entry name" value="His_Phos_1"/>
    <property type="match status" value="1"/>
</dbReference>
<evidence type="ECO:0000256" key="3">
    <source>
        <dbReference type="PIRSR" id="PIRSR613078-2"/>
    </source>
</evidence>
<dbReference type="GO" id="GO:0045820">
    <property type="term" value="P:negative regulation of glycolytic process"/>
    <property type="evidence" value="ECO:0007669"/>
    <property type="project" value="TreeGrafter"/>
</dbReference>
<proteinExistence type="predicted"/>